<dbReference type="EMBL" id="CP061801">
    <property type="protein sequence ID" value="QPJ99545.1"/>
    <property type="molecule type" value="Genomic_DNA"/>
</dbReference>
<gene>
    <name evidence="1" type="ORF">IDM36_16780</name>
</gene>
<proteinExistence type="predicted"/>
<protein>
    <submittedName>
        <fullName evidence="1">Uncharacterized protein</fullName>
    </submittedName>
</protein>
<name>A0A7T0GZY3_9ENTR</name>
<organism evidence="1">
    <name type="scientific">Enterobacter mori</name>
    <dbReference type="NCBI Taxonomy" id="539813"/>
    <lineage>
        <taxon>Bacteria</taxon>
        <taxon>Pseudomonadati</taxon>
        <taxon>Pseudomonadota</taxon>
        <taxon>Gammaproteobacteria</taxon>
        <taxon>Enterobacterales</taxon>
        <taxon>Enterobacteriaceae</taxon>
        <taxon>Enterobacter</taxon>
    </lineage>
</organism>
<accession>A0A7T0GZY3</accession>
<sequence length="394" mass="45449">MAICKRDNCQNSIGVKDEERKLRLCPEHYNGRKQNASRREERMKAICHYKGCNKSLSNSRNKRFCSNECRHKAHRIIDDDNIVKLVKHSWWLNIESMLKNNPAGLGSINDPDDVVDILQLYRDKSHHQRAYNVLYDEWVMCDDGLPLSRLRPWLELEVSHLYPNSKGGANISKNLLIAPKLINRMLKDTIPRYTPEDEFRGFIAASHEEPVKTTLLKALTSRYGVDTVQIALKRIRNLNFVNIEKPRRLLSINTFFSPPLEQLLKEETLRLRHFKLRAAITALASHLSMESGGIDNELLAVACFHALLKGDADSFLKELQQLSGYLERTETIAVHMQENGVYGWYTSRLHNYMKCYFGLDMTSLEERVNFYNRFFTVPALAKDGGHIIVSPNGF</sequence>
<dbReference type="AlphaFoldDB" id="A0A7T0GZY3"/>
<reference evidence="1" key="1">
    <citation type="submission" date="2020-09" db="EMBL/GenBank/DDBJ databases">
        <title>First Report of a novel Colistin-Resistant species of Enterobacter cloacae complex Producing MCR-5 isolated from hospital sewage water.</title>
        <authorList>
            <person name="Zhou K."/>
        </authorList>
    </citation>
    <scope>NUCLEOTIDE SEQUENCE [LARGE SCALE GENOMIC DNA]</scope>
    <source>
        <strain evidence="1">HSW1412</strain>
    </source>
</reference>
<evidence type="ECO:0000313" key="1">
    <source>
        <dbReference type="EMBL" id="QPJ99545.1"/>
    </source>
</evidence>